<proteinExistence type="predicted"/>
<reference evidence="1 2" key="1">
    <citation type="journal article" date="2010" name="Stand. Genomic Sci.">
        <title>Complete genome sequence of Vulcanisaeta distributa type strain (IC-017).</title>
        <authorList>
            <person name="Mavromatis K."/>
            <person name="Sikorski J."/>
            <person name="Pabst E."/>
            <person name="Teshima H."/>
            <person name="Lapidus A."/>
            <person name="Lucas S."/>
            <person name="Nolan M."/>
            <person name="Glavina Del Rio T."/>
            <person name="Cheng J.F."/>
            <person name="Bruce D."/>
            <person name="Goodwin L."/>
            <person name="Pitluck S."/>
            <person name="Liolios K."/>
            <person name="Ivanova N."/>
            <person name="Mikhailova N."/>
            <person name="Pati A."/>
            <person name="Chen A."/>
            <person name="Palaniappan K."/>
            <person name="Land M."/>
            <person name="Hauser L."/>
            <person name="Chang Y.J."/>
            <person name="Jeffries C.D."/>
            <person name="Rohde M."/>
            <person name="Spring S."/>
            <person name="Goker M."/>
            <person name="Wirth R."/>
            <person name="Woyke T."/>
            <person name="Bristow J."/>
            <person name="Eisen J.A."/>
            <person name="Markowitz V."/>
            <person name="Hugenholtz P."/>
            <person name="Klenk H.P."/>
            <person name="Kyrpides N.C."/>
        </authorList>
    </citation>
    <scope>NUCLEOTIDE SEQUENCE [LARGE SCALE GENOMIC DNA]</scope>
    <source>
        <strain evidence="2">DSM 14429 / JCM 11212 / NBRC 100878 / IC-017</strain>
    </source>
</reference>
<organism evidence="1 2">
    <name type="scientific">Vulcanisaeta distributa (strain DSM 14429 / JCM 11212 / NBRC 100878 / IC-017)</name>
    <dbReference type="NCBI Taxonomy" id="572478"/>
    <lineage>
        <taxon>Archaea</taxon>
        <taxon>Thermoproteota</taxon>
        <taxon>Thermoprotei</taxon>
        <taxon>Thermoproteales</taxon>
        <taxon>Thermoproteaceae</taxon>
        <taxon>Vulcanisaeta</taxon>
    </lineage>
</organism>
<reference evidence="2" key="2">
    <citation type="journal article" date="2010" name="Stand. Genomic Sci.">
        <title>Complete genome sequence of Vulcanisaeta distributa type strain (IC-017T).</title>
        <authorList>
            <person name="Mavromatis K."/>
            <person name="Sikorski J."/>
            <person name="Pabst E."/>
            <person name="Teshima H."/>
            <person name="Lapidus A."/>
            <person name="Lucas S."/>
            <person name="Nolan M."/>
            <person name="Glavina Del Rio T."/>
            <person name="Cheng J."/>
            <person name="Bruce D."/>
            <person name="Goodwin L."/>
            <person name="Pitluck S."/>
            <person name="Liolios K."/>
            <person name="Ivanova N."/>
            <person name="Mikhailova N."/>
            <person name="Pati A."/>
            <person name="Chen A."/>
            <person name="Palaniappan K."/>
            <person name="Land M."/>
            <person name="Hauser L."/>
            <person name="Chang Y."/>
            <person name="Jeffries C."/>
            <person name="Rohde M."/>
            <person name="Spring S."/>
            <person name="Goker M."/>
            <person name="Wirth R."/>
            <person name="Woyke T."/>
            <person name="Bristow J."/>
            <person name="Eisen J."/>
            <person name="Markowitz V."/>
            <person name="Hugenholtz P."/>
            <person name="Klenk H."/>
            <person name="Kyrpides N."/>
        </authorList>
    </citation>
    <scope>NUCLEOTIDE SEQUENCE [LARGE SCALE GENOMIC DNA]</scope>
    <source>
        <strain evidence="2">DSM 14429 / JCM 11212 / NBRC 100878 / IC-017</strain>
    </source>
</reference>
<evidence type="ECO:0000313" key="2">
    <source>
        <dbReference type="Proteomes" id="UP000006681"/>
    </source>
</evidence>
<dbReference type="STRING" id="572478.Vdis_2489"/>
<dbReference type="KEGG" id="vdi:Vdis_2489"/>
<sequence>MMNINKNNDIKINYFINVFIASNEVDVDVWT</sequence>
<keyword evidence="2" id="KW-1185">Reference proteome</keyword>
<dbReference type="HOGENOM" id="CLU_3394577_0_0_2"/>
<dbReference type="AlphaFoldDB" id="E1QRP0"/>
<protein>
    <submittedName>
        <fullName evidence="1">Uncharacterized protein</fullName>
    </submittedName>
</protein>
<dbReference type="EMBL" id="CP002100">
    <property type="protein sequence ID" value="ADN51854.1"/>
    <property type="molecule type" value="Genomic_DNA"/>
</dbReference>
<evidence type="ECO:0000313" key="1">
    <source>
        <dbReference type="EMBL" id="ADN51854.1"/>
    </source>
</evidence>
<name>E1QRP0_VULDI</name>
<accession>E1QRP0</accession>
<gene>
    <name evidence="1" type="ordered locus">Vdis_2489</name>
</gene>
<dbReference type="Proteomes" id="UP000006681">
    <property type="component" value="Chromosome"/>
</dbReference>